<feature type="binding site" evidence="5">
    <location>
        <position position="449"/>
    </location>
    <ligand>
        <name>Zn(2+)</name>
        <dbReference type="ChEBI" id="CHEBI:29105"/>
        <label>1</label>
    </ligand>
</feature>
<feature type="binding site" evidence="4">
    <location>
        <position position="449"/>
    </location>
    <ligand>
        <name>AMP</name>
        <dbReference type="ChEBI" id="CHEBI:456215"/>
    </ligand>
</feature>
<dbReference type="PROSITE" id="PS00126">
    <property type="entry name" value="PDEASE_I_1"/>
    <property type="match status" value="1"/>
</dbReference>
<feature type="compositionally biased region" description="Polar residues" evidence="7">
    <location>
        <begin position="725"/>
        <end position="739"/>
    </location>
</feature>
<dbReference type="Gene3D" id="1.10.1300.10">
    <property type="entry name" value="3'5'-cyclic nucleotide phosphodiesterase, catalytic domain"/>
    <property type="match status" value="1"/>
</dbReference>
<dbReference type="InParanoid" id="W2SBW2"/>
<dbReference type="InterPro" id="IPR002073">
    <property type="entry name" value="PDEase_catalytic_dom"/>
</dbReference>
<sequence>MDPAACRVIYIDDRFNTERWISRDGLTTPATPQKASPDHEFSKLPPDLQANVNAFLTVFNQVFVCHSGRSFSTKLSELHDQVKAECTPIIACFDVGTENRQKSRFESHVKLKTPPRLPEAAAVSPDSPPPSPTLLRREITFSSESDESYGLQLLSRIASDLQVEEGVQLIIPVAIVQPRRKDSYDVAFQQNPTSSVSRAPFGSETEPVPLEDASDFVEPALMLQCLEAGAVDVVKSPLDKAGIMGLTVHAYRIYKNAKKDEASFMASARKRKQSWVGVEEEQPYAYLREAMVKKLLKGICDPQHVIEDYQHRGLDVEKHRQNAIAEAIGQWGFDGHNFSEDELVYAGYFMLNHALQLPELDEWRLPKTNLLRFMQGCRVAYNSFVLYHNFRHAVDVLQSVFHFLVQIGTLPPYPNGADQPPQAQNKSPVAKLLGSFEALTLLISAIGHDVGHPGVNNMFLVKLNAPLAQLYNDQSVLEAFHCAAYSQILRRHWPAAFHDKAIRKLMISTILATDMGVHSDYMQQLGNLQERIHESKATDGWSPKDVESFRILTCGLLIKCADISNVARPWSVAEKWTYLLQKEFAAQGEMESAVGMETTLFGGPPELGNMLKLANGQIGFMTIFAHPLFANVADIIPAMSFAADEILTNKGVWFTRAEKEKMKAIIRKGTGFGDGGQVSPRSLSPSARKHADRTSYFPSSPLANKTESPRGSTGKGASVTGAEHGQTTPKDGSRRSSLQAVAGVAMPIGNEGSRRSSAQSARGRPSSRDKAINGAHDGNGIAFNAPGFSGSSENEDPNRARTGHDGTTSPEELHDTRRDQAVSMRAGSAALPVTESPELNHASHVPSPPLSSFSFATSRPDEEPVRHFDPEKEYQTPEEMSKSLPTDKVAKRQQKEALREAQDRIPESEASTPSGPVRSTNHDSNALTPSHSTEATSYMSEKSEDSPPTKQKKDFEAKRARAISAPLNMTSPNLRSSFSVSSTQSGSLASGKMDYQNMINGSDGPEGEGRDRKSSTRTIGRKRSRIKMGLMFWKTKEEKERSREGSGEGAADDGDSVTRGGAVKGCDV</sequence>
<dbReference type="InterPro" id="IPR003607">
    <property type="entry name" value="HD/PDEase_dom"/>
</dbReference>
<dbReference type="GO" id="GO:0046872">
    <property type="term" value="F:metal ion binding"/>
    <property type="evidence" value="ECO:0007669"/>
    <property type="project" value="UniProtKB-KW"/>
</dbReference>
<dbReference type="VEuPathDB" id="FungiDB:HMPREF1541_00381"/>
<gene>
    <name evidence="9" type="ORF">HMPREF1541_00381</name>
</gene>
<dbReference type="OrthoDB" id="546632at2759"/>
<organism evidence="9 10">
    <name type="scientific">Cyphellophora europaea (strain CBS 101466)</name>
    <name type="common">Phialophora europaea</name>
    <dbReference type="NCBI Taxonomy" id="1220924"/>
    <lineage>
        <taxon>Eukaryota</taxon>
        <taxon>Fungi</taxon>
        <taxon>Dikarya</taxon>
        <taxon>Ascomycota</taxon>
        <taxon>Pezizomycotina</taxon>
        <taxon>Eurotiomycetes</taxon>
        <taxon>Chaetothyriomycetidae</taxon>
        <taxon>Chaetothyriales</taxon>
        <taxon>Cyphellophoraceae</taxon>
        <taxon>Cyphellophora</taxon>
    </lineage>
</organism>
<feature type="binding site" evidence="5">
    <location>
        <position position="392"/>
    </location>
    <ligand>
        <name>Zn(2+)</name>
        <dbReference type="ChEBI" id="CHEBI:29105"/>
        <label>1</label>
    </ligand>
</feature>
<keyword evidence="1 5" id="KW-0479">Metal-binding</keyword>
<feature type="region of interest" description="Disordered" evidence="7">
    <location>
        <begin position="668"/>
        <end position="1068"/>
    </location>
</feature>
<evidence type="ECO:0000313" key="9">
    <source>
        <dbReference type="EMBL" id="ETN46197.1"/>
    </source>
</evidence>
<dbReference type="InterPro" id="IPR023088">
    <property type="entry name" value="PDEase"/>
</dbReference>
<dbReference type="PANTHER" id="PTHR11347">
    <property type="entry name" value="CYCLIC NUCLEOTIDE PHOSPHODIESTERASE"/>
    <property type="match status" value="1"/>
</dbReference>
<name>W2SBW2_CYPE1</name>
<feature type="compositionally biased region" description="Polar residues" evidence="7">
    <location>
        <begin position="909"/>
        <end position="940"/>
    </location>
</feature>
<dbReference type="InterPro" id="IPR023174">
    <property type="entry name" value="PDEase_CS"/>
</dbReference>
<protein>
    <recommendedName>
        <fullName evidence="6">Phosphodiesterase</fullName>
        <ecNumber evidence="6">3.1.4.-</ecNumber>
    </recommendedName>
</protein>
<dbReference type="PRINTS" id="PR00387">
    <property type="entry name" value="PDIESTERASE1"/>
</dbReference>
<evidence type="ECO:0000313" key="10">
    <source>
        <dbReference type="Proteomes" id="UP000030752"/>
    </source>
</evidence>
<evidence type="ECO:0000256" key="4">
    <source>
        <dbReference type="PIRSR" id="PIRSR623088-2"/>
    </source>
</evidence>
<evidence type="ECO:0000256" key="5">
    <source>
        <dbReference type="PIRSR" id="PIRSR623088-3"/>
    </source>
</evidence>
<evidence type="ECO:0000259" key="8">
    <source>
        <dbReference type="PROSITE" id="PS51845"/>
    </source>
</evidence>
<dbReference type="EMBL" id="KB822711">
    <property type="protein sequence ID" value="ETN46197.1"/>
    <property type="molecule type" value="Genomic_DNA"/>
</dbReference>
<feature type="compositionally biased region" description="Polar residues" evidence="7">
    <location>
        <begin position="696"/>
        <end position="711"/>
    </location>
</feature>
<feature type="compositionally biased region" description="Basic and acidic residues" evidence="7">
    <location>
        <begin position="1034"/>
        <end position="1046"/>
    </location>
</feature>
<evidence type="ECO:0000256" key="2">
    <source>
        <dbReference type="ARBA" id="ARBA00022801"/>
    </source>
</evidence>
<reference evidence="9 10" key="1">
    <citation type="submission" date="2013-03" db="EMBL/GenBank/DDBJ databases">
        <title>The Genome Sequence of Phialophora europaea CBS 101466.</title>
        <authorList>
            <consortium name="The Broad Institute Genomics Platform"/>
            <person name="Cuomo C."/>
            <person name="de Hoog S."/>
            <person name="Gorbushina A."/>
            <person name="Walker B."/>
            <person name="Young S.K."/>
            <person name="Zeng Q."/>
            <person name="Gargeya S."/>
            <person name="Fitzgerald M."/>
            <person name="Haas B."/>
            <person name="Abouelleil A."/>
            <person name="Allen A.W."/>
            <person name="Alvarado L."/>
            <person name="Arachchi H.M."/>
            <person name="Berlin A.M."/>
            <person name="Chapman S.B."/>
            <person name="Gainer-Dewar J."/>
            <person name="Goldberg J."/>
            <person name="Griggs A."/>
            <person name="Gujja S."/>
            <person name="Hansen M."/>
            <person name="Howarth C."/>
            <person name="Imamovic A."/>
            <person name="Ireland A."/>
            <person name="Larimer J."/>
            <person name="McCowan C."/>
            <person name="Murphy C."/>
            <person name="Pearson M."/>
            <person name="Poon T.W."/>
            <person name="Priest M."/>
            <person name="Roberts A."/>
            <person name="Saif S."/>
            <person name="Shea T."/>
            <person name="Sisk P."/>
            <person name="Sykes S."/>
            <person name="Wortman J."/>
            <person name="Nusbaum C."/>
            <person name="Birren B."/>
        </authorList>
    </citation>
    <scope>NUCLEOTIDE SEQUENCE [LARGE SCALE GENOMIC DNA]</scope>
    <source>
        <strain evidence="9 10">CBS 101466</strain>
    </source>
</reference>
<keyword evidence="2 6" id="KW-0378">Hydrolase</keyword>
<feature type="compositionally biased region" description="Low complexity" evidence="7">
    <location>
        <begin position="976"/>
        <end position="987"/>
    </location>
</feature>
<evidence type="ECO:0000256" key="7">
    <source>
        <dbReference type="SAM" id="MobiDB-lite"/>
    </source>
</evidence>
<dbReference type="AlphaFoldDB" id="W2SBW2"/>
<dbReference type="HOGENOM" id="CLU_010668_0_0_1"/>
<dbReference type="eggNOG" id="KOG3689">
    <property type="taxonomic scope" value="Eukaryota"/>
</dbReference>
<accession>W2SBW2</accession>
<feature type="compositionally biased region" description="Basic and acidic residues" evidence="7">
    <location>
        <begin position="941"/>
        <end position="959"/>
    </location>
</feature>
<dbReference type="EC" id="3.1.4.-" evidence="6"/>
<dbReference type="SUPFAM" id="SSF109604">
    <property type="entry name" value="HD-domain/PDEase-like"/>
    <property type="match status" value="1"/>
</dbReference>
<feature type="compositionally biased region" description="Basic and acidic residues" evidence="7">
    <location>
        <begin position="859"/>
        <end position="881"/>
    </location>
</feature>
<dbReference type="GO" id="GO:0004114">
    <property type="term" value="F:3',5'-cyclic-nucleotide phosphodiesterase activity"/>
    <property type="evidence" value="ECO:0007669"/>
    <property type="project" value="InterPro"/>
</dbReference>
<evidence type="ECO:0000256" key="6">
    <source>
        <dbReference type="RuleBase" id="RU363067"/>
    </source>
</evidence>
<dbReference type="STRING" id="1220924.W2SBW2"/>
<feature type="binding site" evidence="5">
    <location>
        <position position="448"/>
    </location>
    <ligand>
        <name>Zn(2+)</name>
        <dbReference type="ChEBI" id="CHEBI:29105"/>
        <label>1</label>
    </ligand>
</feature>
<dbReference type="SMART" id="SM00471">
    <property type="entry name" value="HDc"/>
    <property type="match status" value="1"/>
</dbReference>
<feature type="region of interest" description="Disordered" evidence="7">
    <location>
        <begin position="104"/>
        <end position="133"/>
    </location>
</feature>
<feature type="binding site" evidence="5">
    <location>
        <position position="449"/>
    </location>
    <ligand>
        <name>Zn(2+)</name>
        <dbReference type="ChEBI" id="CHEBI:29105"/>
        <label>2</label>
    </ligand>
</feature>
<feature type="active site" description="Proton donor" evidence="3">
    <location>
        <position position="388"/>
    </location>
</feature>
<feature type="binding site" evidence="5">
    <location>
        <position position="562"/>
    </location>
    <ligand>
        <name>Zn(2+)</name>
        <dbReference type="ChEBI" id="CHEBI:29105"/>
        <label>1</label>
    </ligand>
</feature>
<keyword evidence="10" id="KW-1185">Reference proteome</keyword>
<dbReference type="GeneID" id="19967720"/>
<evidence type="ECO:0000256" key="1">
    <source>
        <dbReference type="ARBA" id="ARBA00022723"/>
    </source>
</evidence>
<evidence type="ECO:0000256" key="3">
    <source>
        <dbReference type="PIRSR" id="PIRSR623088-1"/>
    </source>
</evidence>
<dbReference type="CDD" id="cd00077">
    <property type="entry name" value="HDc"/>
    <property type="match status" value="1"/>
</dbReference>
<feature type="compositionally biased region" description="Basic and acidic residues" evidence="7">
    <location>
        <begin position="811"/>
        <end position="820"/>
    </location>
</feature>
<feature type="domain" description="PDEase" evidence="8">
    <location>
        <begin position="312"/>
        <end position="660"/>
    </location>
</feature>
<comment type="similarity">
    <text evidence="6">Belongs to the cyclic nucleotide phosphodiesterase family.</text>
</comment>
<feature type="compositionally biased region" description="Low complexity" evidence="7">
    <location>
        <begin position="755"/>
        <end position="764"/>
    </location>
</feature>
<proteinExistence type="inferred from homology"/>
<comment type="cofactor">
    <cofactor evidence="6">
        <name>a divalent metal cation</name>
        <dbReference type="ChEBI" id="CHEBI:60240"/>
    </cofactor>
    <text evidence="6">Binds 2 divalent metal cations per subunit. Site 1 may preferentially bind zinc ions, while site 2 has a preference for magnesium and/or manganese ions.</text>
</comment>
<dbReference type="GO" id="GO:0007165">
    <property type="term" value="P:signal transduction"/>
    <property type="evidence" value="ECO:0007669"/>
    <property type="project" value="InterPro"/>
</dbReference>
<feature type="compositionally biased region" description="Basic and acidic residues" evidence="7">
    <location>
        <begin position="888"/>
        <end position="907"/>
    </location>
</feature>
<dbReference type="PROSITE" id="PS51845">
    <property type="entry name" value="PDEASE_I_2"/>
    <property type="match status" value="1"/>
</dbReference>
<dbReference type="InterPro" id="IPR036971">
    <property type="entry name" value="PDEase_catalytic_dom_sf"/>
</dbReference>
<feature type="binding site" evidence="4">
    <location>
        <position position="617"/>
    </location>
    <ligand>
        <name>AMP</name>
        <dbReference type="ChEBI" id="CHEBI:456215"/>
    </ligand>
</feature>
<dbReference type="RefSeq" id="XP_008710909.1">
    <property type="nucleotide sequence ID" value="XM_008712687.1"/>
</dbReference>
<feature type="binding site" evidence="4">
    <location>
        <position position="562"/>
    </location>
    <ligand>
        <name>AMP</name>
        <dbReference type="ChEBI" id="CHEBI:456215"/>
    </ligand>
</feature>
<feature type="binding site" evidence="4">
    <location>
        <begin position="388"/>
        <end position="392"/>
    </location>
    <ligand>
        <name>AMP</name>
        <dbReference type="ChEBI" id="CHEBI:456215"/>
    </ligand>
</feature>
<dbReference type="Pfam" id="PF00233">
    <property type="entry name" value="PDEase_I"/>
    <property type="match status" value="1"/>
</dbReference>
<dbReference type="Proteomes" id="UP000030752">
    <property type="component" value="Unassembled WGS sequence"/>
</dbReference>